<sequence>MSVTVVRSIKWAKKYPPMKSIRNPVKEKYSCFITTDYSKIVCILTFTQKLESEPFIKVSFKDESNTRQQNIIHGIIDYLILCRCAVTQVHIEFIELVKGLDAFSVYLNLFSIVARIAKLEVKDYLCSVTITENDYQVHLAYLLNKKQIINLYSNGPVENLLNTLKLCIKEAENNARLLFDELS</sequence>
<name>C4V8D2_VAIC1</name>
<dbReference type="EMBL" id="ACOL01000048">
    <property type="protein sequence ID" value="EEQ82517.1"/>
    <property type="molecule type" value="Genomic_DNA"/>
</dbReference>
<dbReference type="VEuPathDB" id="MicrosporidiaDB:NCER_100746"/>
<evidence type="ECO:0000313" key="1">
    <source>
        <dbReference type="EMBL" id="EEQ82517.1"/>
    </source>
</evidence>
<accession>C4V8D2</accession>
<reference evidence="2" key="1">
    <citation type="journal article" date="2009" name="PLoS Pathog.">
        <title>Genomic analyses of the microsporidian Nosema ceranae, an emergent pathogen of honey bees.</title>
        <authorList>
            <person name="Cornman R.S."/>
            <person name="Chen Y.P."/>
            <person name="Schatz M.C."/>
            <person name="Street C."/>
            <person name="Zhao Y."/>
            <person name="Desany B."/>
            <person name="Egholm M."/>
            <person name="Hutchison S."/>
            <person name="Pettis J.S."/>
            <person name="Lipkin W.I."/>
            <person name="Evans J.D."/>
        </authorList>
    </citation>
    <scope>NUCLEOTIDE SEQUENCE [LARGE SCALE GENOMIC DNA]</scope>
    <source>
        <strain evidence="2">BRL01</strain>
    </source>
</reference>
<dbReference type="Proteomes" id="UP000009082">
    <property type="component" value="Unassembled WGS sequence"/>
</dbReference>
<organism evidence="2">
    <name type="scientific">Vairimorpha ceranae (strain BRL01)</name>
    <name type="common">Microsporidian parasite</name>
    <name type="synonym">Nosema ceranae</name>
    <dbReference type="NCBI Taxonomy" id="578460"/>
    <lineage>
        <taxon>Eukaryota</taxon>
        <taxon>Fungi</taxon>
        <taxon>Fungi incertae sedis</taxon>
        <taxon>Microsporidia</taxon>
        <taxon>Nosematidae</taxon>
        <taxon>Vairimorpha</taxon>
    </lineage>
</organism>
<dbReference type="AlphaFoldDB" id="C4V8D2"/>
<dbReference type="InParanoid" id="C4V8D2"/>
<dbReference type="HOGENOM" id="CLU_1434429_0_0_1"/>
<evidence type="ECO:0000313" key="2">
    <source>
        <dbReference type="Proteomes" id="UP000009082"/>
    </source>
</evidence>
<proteinExistence type="predicted"/>
<gene>
    <name evidence="1" type="ORF">NCER_100746</name>
</gene>
<dbReference type="KEGG" id="nce:NCER_100746"/>
<protein>
    <submittedName>
        <fullName evidence="1">Uncharacterized protein</fullName>
    </submittedName>
</protein>